<reference evidence="2" key="1">
    <citation type="journal article" date="2020" name="mSystems">
        <title>Genome- and Community-Level Interaction Insights into Carbon Utilization and Element Cycling Functions of Hydrothermarchaeota in Hydrothermal Sediment.</title>
        <authorList>
            <person name="Zhou Z."/>
            <person name="Liu Y."/>
            <person name="Xu W."/>
            <person name="Pan J."/>
            <person name="Luo Z.H."/>
            <person name="Li M."/>
        </authorList>
    </citation>
    <scope>NUCLEOTIDE SEQUENCE [LARGE SCALE GENOMIC DNA]</scope>
    <source>
        <strain evidence="2">HyVt-102</strain>
    </source>
</reference>
<dbReference type="Proteomes" id="UP000885847">
    <property type="component" value="Unassembled WGS sequence"/>
</dbReference>
<accession>A0A7C0VCD4</accession>
<evidence type="ECO:0000313" key="2">
    <source>
        <dbReference type="EMBL" id="HDI83015.1"/>
    </source>
</evidence>
<dbReference type="Pfam" id="PF00882">
    <property type="entry name" value="Zn_dep_PLPC"/>
    <property type="match status" value="1"/>
</dbReference>
<dbReference type="EMBL" id="DQWE01000212">
    <property type="protein sequence ID" value="HDI83015.1"/>
    <property type="molecule type" value="Genomic_DNA"/>
</dbReference>
<sequence length="320" mass="37939">MKFPLPDLVTHLVVGEKALEEGEYTSVLKENRNLFFLGCQGPDIFYYHKYLVFRIDKLGVKLAVQMHTKRTGEFLKNCFQCVRREKNTFLFVYFSGFLLHYLTDRFIHPYVFYRSGKHPPDSPDRWEHKKLETSIDIEILKYYLGIPFKRYPYIRMVKVDERAYTPCFACLAERISRFYNVDTDIELLIIESYQHFLSALRFSRDVTGIKKNLLFPVLSGIMGLKFNLSVFVHPDRPYYHDPLNLSKREWRHPVTGEVCNKSAPDLVDETLDVYKSLMKDIYAFYLGNKKSLPSFFETDYSYDTGLPVNFNQEMRFFERA</sequence>
<evidence type="ECO:0000259" key="1">
    <source>
        <dbReference type="Pfam" id="PF00882"/>
    </source>
</evidence>
<dbReference type="InterPro" id="IPR029002">
    <property type="entry name" value="PLPC/GPLD1"/>
</dbReference>
<proteinExistence type="predicted"/>
<feature type="domain" description="Phospholipase C/D" evidence="1">
    <location>
        <begin position="10"/>
        <end position="161"/>
    </location>
</feature>
<name>A0A7C0VCD4_UNCW3</name>
<comment type="caution">
    <text evidence="2">The sequence shown here is derived from an EMBL/GenBank/DDBJ whole genome shotgun (WGS) entry which is preliminary data.</text>
</comment>
<dbReference type="AlphaFoldDB" id="A0A7C0VCD4"/>
<organism evidence="2">
    <name type="scientific">candidate division WOR-3 bacterium</name>
    <dbReference type="NCBI Taxonomy" id="2052148"/>
    <lineage>
        <taxon>Bacteria</taxon>
        <taxon>Bacteria division WOR-3</taxon>
    </lineage>
</organism>
<gene>
    <name evidence="2" type="ORF">ENF18_04405</name>
</gene>
<protein>
    <recommendedName>
        <fullName evidence="1">Phospholipase C/D domain-containing protein</fullName>
    </recommendedName>
</protein>